<feature type="domain" description="Toprim" evidence="2">
    <location>
        <begin position="272"/>
        <end position="358"/>
    </location>
</feature>
<gene>
    <name evidence="4" type="ORF">DPM33_18040</name>
</gene>
<evidence type="ECO:0000313" key="5">
    <source>
        <dbReference type="Proteomes" id="UP000251558"/>
    </source>
</evidence>
<organism evidence="4 5">
    <name type="scientific">Mesorhizobium hawassense</name>
    <dbReference type="NCBI Taxonomy" id="1209954"/>
    <lineage>
        <taxon>Bacteria</taxon>
        <taxon>Pseudomonadati</taxon>
        <taxon>Pseudomonadota</taxon>
        <taxon>Alphaproteobacteria</taxon>
        <taxon>Hyphomicrobiales</taxon>
        <taxon>Phyllobacteriaceae</taxon>
        <taxon>Mesorhizobium</taxon>
    </lineage>
</organism>
<evidence type="ECO:0000256" key="1">
    <source>
        <dbReference type="SAM" id="MobiDB-lite"/>
    </source>
</evidence>
<sequence>MVKPRKNFTRSRPNRQQQVFNWPASDGGPFLWRRTVPSNQHDLARRLGRQAEAVCRNYLSNGRRQGNYWQVGDVRNTPGRSMYVRLNDSPKGPAGKWTDAATGEHGDLLDVIRESCCLIDFLDVAAEARTFLSLPCCEQQLGAPKWSKMLKSSGSAEAARRLVSISQPISQTLVETYLRARGITALHETGCLRFHPRCYYRPDEHGPTETWPAMIAAVTDLAGKVTGAHRTWLDPQGFTEAHLGRAPIATPRRAMGELLGHAVRFGTGCDVMVAGEGIETVLSQRSVLPTMPMIAALSAAHLSAIQFPNALRRLYIARDNDPAGDGAMMTLIERTNSADIEAVVLTPRLGDFNEDLRLLGFEALRAILRSQIAPHDVTRFMALAA</sequence>
<dbReference type="EMBL" id="QMBP01000008">
    <property type="protein sequence ID" value="RAZ89475.1"/>
    <property type="molecule type" value="Genomic_DNA"/>
</dbReference>
<dbReference type="Pfam" id="PF23639">
    <property type="entry name" value="DUF7146"/>
    <property type="match status" value="1"/>
</dbReference>
<proteinExistence type="predicted"/>
<dbReference type="Proteomes" id="UP000251558">
    <property type="component" value="Unassembled WGS sequence"/>
</dbReference>
<protein>
    <submittedName>
        <fullName evidence="4">DNA primase</fullName>
    </submittedName>
</protein>
<name>A0A330HM27_9HYPH</name>
<dbReference type="AlphaFoldDB" id="A0A330HM27"/>
<dbReference type="Pfam" id="PF13362">
    <property type="entry name" value="Toprim_3"/>
    <property type="match status" value="1"/>
</dbReference>
<keyword evidence="5" id="KW-1185">Reference proteome</keyword>
<evidence type="ECO:0000259" key="2">
    <source>
        <dbReference type="Pfam" id="PF13362"/>
    </source>
</evidence>
<feature type="domain" description="DUF7146" evidence="3">
    <location>
        <begin position="154"/>
        <end position="265"/>
    </location>
</feature>
<dbReference type="InterPro" id="IPR006171">
    <property type="entry name" value="TOPRIM_dom"/>
</dbReference>
<reference evidence="4 5" key="1">
    <citation type="submission" date="2018-07" db="EMBL/GenBank/DDBJ databases">
        <title>Diversity of Mesorhizobium strains in Brazil.</title>
        <authorList>
            <person name="Helene L.C.F."/>
            <person name="Dall'Agnol R."/>
            <person name="Delamuta J.R.M."/>
            <person name="Hungria M."/>
        </authorList>
    </citation>
    <scope>NUCLEOTIDE SEQUENCE [LARGE SCALE GENOMIC DNA]</scope>
    <source>
        <strain evidence="4 5">AC99b</strain>
    </source>
</reference>
<feature type="region of interest" description="Disordered" evidence="1">
    <location>
        <begin position="1"/>
        <end position="20"/>
    </location>
</feature>
<dbReference type="InterPro" id="IPR055570">
    <property type="entry name" value="DUF7146"/>
</dbReference>
<comment type="caution">
    <text evidence="4">The sequence shown here is derived from an EMBL/GenBank/DDBJ whole genome shotgun (WGS) entry which is preliminary data.</text>
</comment>
<dbReference type="OrthoDB" id="9811157at2"/>
<evidence type="ECO:0000259" key="3">
    <source>
        <dbReference type="Pfam" id="PF23639"/>
    </source>
</evidence>
<feature type="compositionally biased region" description="Basic residues" evidence="1">
    <location>
        <begin position="1"/>
        <end position="13"/>
    </location>
</feature>
<accession>A0A330HM27</accession>
<evidence type="ECO:0000313" key="4">
    <source>
        <dbReference type="EMBL" id="RAZ89475.1"/>
    </source>
</evidence>